<feature type="compositionally biased region" description="Basic and acidic residues" evidence="6">
    <location>
        <begin position="312"/>
        <end position="326"/>
    </location>
</feature>
<feature type="transmembrane region" description="Helical" evidence="7">
    <location>
        <begin position="185"/>
        <end position="208"/>
    </location>
</feature>
<accession>A0ABV9TL56</accession>
<feature type="transmembrane region" description="Helical" evidence="7">
    <location>
        <begin position="34"/>
        <end position="55"/>
    </location>
</feature>
<evidence type="ECO:0000256" key="4">
    <source>
        <dbReference type="ARBA" id="ARBA00022989"/>
    </source>
</evidence>
<dbReference type="EMBL" id="JBHSIW010000016">
    <property type="protein sequence ID" value="MFC4904256.1"/>
    <property type="molecule type" value="Genomic_DNA"/>
</dbReference>
<protein>
    <submittedName>
        <fullName evidence="9">DMT family transporter</fullName>
    </submittedName>
</protein>
<feature type="region of interest" description="Disordered" evidence="6">
    <location>
        <begin position="301"/>
        <end position="370"/>
    </location>
</feature>
<dbReference type="InterPro" id="IPR050638">
    <property type="entry name" value="AA-Vitamin_Transporters"/>
</dbReference>
<evidence type="ECO:0000256" key="7">
    <source>
        <dbReference type="SAM" id="Phobius"/>
    </source>
</evidence>
<sequence length="370" mass="37085">MRGRAGGIAAILVTSVLWGTTGTAATFAPAAGPLAIGAAALGIGGLLQAAIALPALRRAQQALRTHAGLVALGAVAVAIYPLAFYSSMRLGGVAIGTVVSLASAPLASGVLERVIERLPLSRWWKLAALLGILGSGMLCLARAGDSAASAPATAASIGLGLVAGTTYALYSWVVHRLMGHEVGRAASMGAVFGAGGALLMPVLLLTGAPLLHSAQAFTAAAYTALVPMFLGYFLFGLGLTRVRPSTATTLTLTEPAVAAVLAVLVVGERLSGLGWTGLTVIGVALVVLALTPANVEADPGALRLRRGGSGAERADDVRSRADRNSADRNSGALPSDVLSGAMPTDGHGTAPDSTHVDSSTGPTEVITRRP</sequence>
<evidence type="ECO:0000259" key="8">
    <source>
        <dbReference type="Pfam" id="PF00892"/>
    </source>
</evidence>
<feature type="domain" description="EamA" evidence="8">
    <location>
        <begin position="157"/>
        <end position="288"/>
    </location>
</feature>
<evidence type="ECO:0000313" key="9">
    <source>
        <dbReference type="EMBL" id="MFC4904256.1"/>
    </source>
</evidence>
<feature type="transmembrane region" description="Helical" evidence="7">
    <location>
        <begin position="247"/>
        <end position="267"/>
    </location>
</feature>
<organism evidence="9 10">
    <name type="scientific">Kocuria oceani</name>
    <dbReference type="NCBI Taxonomy" id="988827"/>
    <lineage>
        <taxon>Bacteria</taxon>
        <taxon>Bacillati</taxon>
        <taxon>Actinomycetota</taxon>
        <taxon>Actinomycetes</taxon>
        <taxon>Micrococcales</taxon>
        <taxon>Micrococcaceae</taxon>
        <taxon>Kocuria</taxon>
    </lineage>
</organism>
<dbReference type="SUPFAM" id="SSF103481">
    <property type="entry name" value="Multidrug resistance efflux transporter EmrE"/>
    <property type="match status" value="1"/>
</dbReference>
<feature type="transmembrane region" description="Helical" evidence="7">
    <location>
        <begin position="67"/>
        <end position="84"/>
    </location>
</feature>
<evidence type="ECO:0000256" key="6">
    <source>
        <dbReference type="SAM" id="MobiDB-lite"/>
    </source>
</evidence>
<dbReference type="PANTHER" id="PTHR32322:SF2">
    <property type="entry name" value="EAMA DOMAIN-CONTAINING PROTEIN"/>
    <property type="match status" value="1"/>
</dbReference>
<comment type="similarity">
    <text evidence="2">Belongs to the EamA transporter family.</text>
</comment>
<dbReference type="InterPro" id="IPR037185">
    <property type="entry name" value="EmrE-like"/>
</dbReference>
<feature type="transmembrane region" description="Helical" evidence="7">
    <location>
        <begin position="123"/>
        <end position="144"/>
    </location>
</feature>
<evidence type="ECO:0000256" key="1">
    <source>
        <dbReference type="ARBA" id="ARBA00004141"/>
    </source>
</evidence>
<dbReference type="RefSeq" id="WP_338130234.1">
    <property type="nucleotide sequence ID" value="NZ_JARAMH010000014.1"/>
</dbReference>
<gene>
    <name evidence="9" type="ORF">ACFPCS_11830</name>
</gene>
<feature type="transmembrane region" description="Helical" evidence="7">
    <location>
        <begin position="214"/>
        <end position="235"/>
    </location>
</feature>
<keyword evidence="4 7" id="KW-1133">Transmembrane helix</keyword>
<feature type="transmembrane region" description="Helical" evidence="7">
    <location>
        <begin position="150"/>
        <end position="173"/>
    </location>
</feature>
<name>A0ABV9TL56_9MICC</name>
<evidence type="ECO:0000256" key="2">
    <source>
        <dbReference type="ARBA" id="ARBA00007362"/>
    </source>
</evidence>
<comment type="subcellular location">
    <subcellularLocation>
        <location evidence="1">Membrane</location>
        <topology evidence="1">Multi-pass membrane protein</topology>
    </subcellularLocation>
</comment>
<dbReference type="PANTHER" id="PTHR32322">
    <property type="entry name" value="INNER MEMBRANE TRANSPORTER"/>
    <property type="match status" value="1"/>
</dbReference>
<evidence type="ECO:0000256" key="5">
    <source>
        <dbReference type="ARBA" id="ARBA00023136"/>
    </source>
</evidence>
<dbReference type="Proteomes" id="UP001595797">
    <property type="component" value="Unassembled WGS sequence"/>
</dbReference>
<feature type="transmembrane region" description="Helical" evidence="7">
    <location>
        <begin position="273"/>
        <end position="295"/>
    </location>
</feature>
<proteinExistence type="inferred from homology"/>
<keyword evidence="10" id="KW-1185">Reference proteome</keyword>
<evidence type="ECO:0000256" key="3">
    <source>
        <dbReference type="ARBA" id="ARBA00022692"/>
    </source>
</evidence>
<reference evidence="10" key="1">
    <citation type="journal article" date="2019" name="Int. J. Syst. Evol. Microbiol.">
        <title>The Global Catalogue of Microorganisms (GCM) 10K type strain sequencing project: providing services to taxonomists for standard genome sequencing and annotation.</title>
        <authorList>
            <consortium name="The Broad Institute Genomics Platform"/>
            <consortium name="The Broad Institute Genome Sequencing Center for Infectious Disease"/>
            <person name="Wu L."/>
            <person name="Ma J."/>
        </authorList>
    </citation>
    <scope>NUCLEOTIDE SEQUENCE [LARGE SCALE GENOMIC DNA]</scope>
    <source>
        <strain evidence="10">CGMCC 4.6946</strain>
    </source>
</reference>
<feature type="transmembrane region" description="Helical" evidence="7">
    <location>
        <begin position="90"/>
        <end position="111"/>
    </location>
</feature>
<evidence type="ECO:0000313" key="10">
    <source>
        <dbReference type="Proteomes" id="UP001595797"/>
    </source>
</evidence>
<dbReference type="InterPro" id="IPR000620">
    <property type="entry name" value="EamA_dom"/>
</dbReference>
<keyword evidence="5 7" id="KW-0472">Membrane</keyword>
<keyword evidence="3 7" id="KW-0812">Transmembrane</keyword>
<dbReference type="Pfam" id="PF00892">
    <property type="entry name" value="EamA"/>
    <property type="match status" value="1"/>
</dbReference>
<comment type="caution">
    <text evidence="9">The sequence shown here is derived from an EMBL/GenBank/DDBJ whole genome shotgun (WGS) entry which is preliminary data.</text>
</comment>